<proteinExistence type="predicted"/>
<reference evidence="3 4" key="1">
    <citation type="submission" date="2019-07" db="EMBL/GenBank/DDBJ databases">
        <title>Whole genome shotgun sequence of Adhaeribacter aerolatus NBRC 106133.</title>
        <authorList>
            <person name="Hosoyama A."/>
            <person name="Uohara A."/>
            <person name="Ohji S."/>
            <person name="Ichikawa N."/>
        </authorList>
    </citation>
    <scope>NUCLEOTIDE SEQUENCE [LARGE SCALE GENOMIC DNA]</scope>
    <source>
        <strain evidence="3 4">NBRC 106133</strain>
    </source>
</reference>
<evidence type="ECO:0000256" key="1">
    <source>
        <dbReference type="SAM" id="SignalP"/>
    </source>
</evidence>
<dbReference type="RefSeq" id="WP_146896163.1">
    <property type="nucleotide sequence ID" value="NZ_BJYS01000007.1"/>
</dbReference>
<dbReference type="EMBL" id="BJYS01000007">
    <property type="protein sequence ID" value="GEO03620.1"/>
    <property type="molecule type" value="Genomic_DNA"/>
</dbReference>
<keyword evidence="1" id="KW-0732">Signal</keyword>
<dbReference type="PROSITE" id="PS51688">
    <property type="entry name" value="ICA"/>
    <property type="match status" value="1"/>
</dbReference>
<feature type="chain" id="PRO_5021716040" description="Peptidase S74 domain-containing protein" evidence="1">
    <location>
        <begin position="26"/>
        <end position="142"/>
    </location>
</feature>
<comment type="caution">
    <text evidence="3">The sequence shown here is derived from an EMBL/GenBank/DDBJ whole genome shotgun (WGS) entry which is preliminary data.</text>
</comment>
<keyword evidence="4" id="KW-1185">Reference proteome</keyword>
<dbReference type="Pfam" id="PF13884">
    <property type="entry name" value="Peptidase_S74"/>
    <property type="match status" value="1"/>
</dbReference>
<feature type="domain" description="Peptidase S74" evidence="2">
    <location>
        <begin position="29"/>
        <end position="137"/>
    </location>
</feature>
<evidence type="ECO:0000313" key="4">
    <source>
        <dbReference type="Proteomes" id="UP000321532"/>
    </source>
</evidence>
<accession>A0A512AVA4</accession>
<feature type="signal peptide" evidence="1">
    <location>
        <begin position="1"/>
        <end position="25"/>
    </location>
</feature>
<evidence type="ECO:0000259" key="2">
    <source>
        <dbReference type="PROSITE" id="PS51688"/>
    </source>
</evidence>
<name>A0A512AVA4_9BACT</name>
<evidence type="ECO:0000313" key="3">
    <source>
        <dbReference type="EMBL" id="GEO03620.1"/>
    </source>
</evidence>
<dbReference type="InterPro" id="IPR030392">
    <property type="entry name" value="S74_ICA"/>
</dbReference>
<gene>
    <name evidence="3" type="ORF">AAE02nite_12840</name>
</gene>
<dbReference type="OrthoDB" id="839742at2"/>
<dbReference type="Proteomes" id="UP000321532">
    <property type="component" value="Unassembled WGS sequence"/>
</dbReference>
<protein>
    <recommendedName>
        <fullName evidence="2">Peptidase S74 domain-containing protein</fullName>
    </recommendedName>
</protein>
<sequence length="142" mass="16381">MNKFKKIKFLTAVFALLSVSFFVFGQHFSDRELKKNVMPVKNALVTVQQLEPKKFEYNTDKYGQLKLPAGKQYGFIAEDVQKVLPELVRSESRSTRVGKNNYQQATLKSTDLDSMVPLLVAAIQEQQKQIEDLRRQLEAQRN</sequence>
<dbReference type="AlphaFoldDB" id="A0A512AVA4"/>
<organism evidence="3 4">
    <name type="scientific">Adhaeribacter aerolatus</name>
    <dbReference type="NCBI Taxonomy" id="670289"/>
    <lineage>
        <taxon>Bacteria</taxon>
        <taxon>Pseudomonadati</taxon>
        <taxon>Bacteroidota</taxon>
        <taxon>Cytophagia</taxon>
        <taxon>Cytophagales</taxon>
        <taxon>Hymenobacteraceae</taxon>
        <taxon>Adhaeribacter</taxon>
    </lineage>
</organism>